<accession>A0A074ZWD4</accession>
<protein>
    <submittedName>
        <fullName evidence="1">Uncharacterized protein</fullName>
    </submittedName>
</protein>
<dbReference type="AlphaFoldDB" id="A0A074ZWD4"/>
<dbReference type="KEGG" id="ovi:T265_03333"/>
<dbReference type="CTD" id="20317520"/>
<evidence type="ECO:0000313" key="1">
    <source>
        <dbReference type="EMBL" id="KER30177.1"/>
    </source>
</evidence>
<reference evidence="1 2" key="1">
    <citation type="submission" date="2013-11" db="EMBL/GenBank/DDBJ databases">
        <title>Opisthorchis viverrini - life in the bile duct.</title>
        <authorList>
            <person name="Young N.D."/>
            <person name="Nagarajan N."/>
            <person name="Lin S.J."/>
            <person name="Korhonen P.K."/>
            <person name="Jex A.R."/>
            <person name="Hall R.S."/>
            <person name="Safavi-Hemami H."/>
            <person name="Kaewkong W."/>
            <person name="Bertrand D."/>
            <person name="Gao S."/>
            <person name="Seet Q."/>
            <person name="Wongkham S."/>
            <person name="Teh B.T."/>
            <person name="Wongkham C."/>
            <person name="Intapan P.M."/>
            <person name="Maleewong W."/>
            <person name="Yang X."/>
            <person name="Hu M."/>
            <person name="Wang Z."/>
            <person name="Hofmann A."/>
            <person name="Sternberg P.W."/>
            <person name="Tan P."/>
            <person name="Wang J."/>
            <person name="Gasser R.B."/>
        </authorList>
    </citation>
    <scope>NUCLEOTIDE SEQUENCE [LARGE SCALE GENOMIC DNA]</scope>
</reference>
<name>A0A074ZWD4_OPIVI</name>
<dbReference type="EMBL" id="KL596665">
    <property type="protein sequence ID" value="KER30177.1"/>
    <property type="molecule type" value="Genomic_DNA"/>
</dbReference>
<dbReference type="GeneID" id="20317520"/>
<proteinExistence type="predicted"/>
<keyword evidence="2" id="KW-1185">Reference proteome</keyword>
<evidence type="ECO:0000313" key="2">
    <source>
        <dbReference type="Proteomes" id="UP000054324"/>
    </source>
</evidence>
<dbReference type="RefSeq" id="XP_009166058.1">
    <property type="nucleotide sequence ID" value="XM_009167794.1"/>
</dbReference>
<sequence>MMDRKTRLPVDVTLDMSTPNGLQEHNYSGAAHHANGLLCVSQWECNVGSRCTFFILGAHVQLRPSPLSVIIYTRPSSATRFSGRDI</sequence>
<gene>
    <name evidence="1" type="ORF">T265_03333</name>
</gene>
<organism evidence="1 2">
    <name type="scientific">Opisthorchis viverrini</name>
    <name type="common">Southeast Asian liver fluke</name>
    <dbReference type="NCBI Taxonomy" id="6198"/>
    <lineage>
        <taxon>Eukaryota</taxon>
        <taxon>Metazoa</taxon>
        <taxon>Spiralia</taxon>
        <taxon>Lophotrochozoa</taxon>
        <taxon>Platyhelminthes</taxon>
        <taxon>Trematoda</taxon>
        <taxon>Digenea</taxon>
        <taxon>Opisthorchiida</taxon>
        <taxon>Opisthorchiata</taxon>
        <taxon>Opisthorchiidae</taxon>
        <taxon>Opisthorchis</taxon>
    </lineage>
</organism>
<dbReference type="Proteomes" id="UP000054324">
    <property type="component" value="Unassembled WGS sequence"/>
</dbReference>